<dbReference type="InterPro" id="IPR001789">
    <property type="entry name" value="Sig_transdc_resp-reg_receiver"/>
</dbReference>
<name>A0ABR9SHE3_9BURK</name>
<proteinExistence type="predicted"/>
<dbReference type="PANTHER" id="PTHR44520">
    <property type="entry name" value="RESPONSE REGULATOR RCP1-RELATED"/>
    <property type="match status" value="1"/>
</dbReference>
<organism evidence="3 4">
    <name type="scientific">Ramlibacter aquaticus</name>
    <dbReference type="NCBI Taxonomy" id="2780094"/>
    <lineage>
        <taxon>Bacteria</taxon>
        <taxon>Pseudomonadati</taxon>
        <taxon>Pseudomonadota</taxon>
        <taxon>Betaproteobacteria</taxon>
        <taxon>Burkholderiales</taxon>
        <taxon>Comamonadaceae</taxon>
        <taxon>Ramlibacter</taxon>
    </lineage>
</organism>
<accession>A0ABR9SHE3</accession>
<dbReference type="PANTHER" id="PTHR44520:SF2">
    <property type="entry name" value="RESPONSE REGULATOR RCP1"/>
    <property type="match status" value="1"/>
</dbReference>
<dbReference type="Proteomes" id="UP000715965">
    <property type="component" value="Unassembled WGS sequence"/>
</dbReference>
<keyword evidence="1" id="KW-0597">Phosphoprotein</keyword>
<dbReference type="InterPro" id="IPR011006">
    <property type="entry name" value="CheY-like_superfamily"/>
</dbReference>
<dbReference type="InterPro" id="IPR052893">
    <property type="entry name" value="TCS_response_regulator"/>
</dbReference>
<dbReference type="Gene3D" id="3.40.50.2300">
    <property type="match status" value="1"/>
</dbReference>
<dbReference type="SUPFAM" id="SSF52172">
    <property type="entry name" value="CheY-like"/>
    <property type="match status" value="1"/>
</dbReference>
<dbReference type="RefSeq" id="WP_193781337.1">
    <property type="nucleotide sequence ID" value="NZ_JADDOJ010000063.1"/>
</dbReference>
<evidence type="ECO:0000313" key="4">
    <source>
        <dbReference type="Proteomes" id="UP000715965"/>
    </source>
</evidence>
<dbReference type="SMART" id="SM00448">
    <property type="entry name" value="REC"/>
    <property type="match status" value="1"/>
</dbReference>
<dbReference type="Pfam" id="PF00072">
    <property type="entry name" value="Response_reg"/>
    <property type="match status" value="1"/>
</dbReference>
<reference evidence="3 4" key="1">
    <citation type="submission" date="2020-10" db="EMBL/GenBank/DDBJ databases">
        <title>Draft genome of Ramlibacter aquaticus LMG 30558.</title>
        <authorList>
            <person name="Props R."/>
        </authorList>
    </citation>
    <scope>NUCLEOTIDE SEQUENCE [LARGE SCALE GENOMIC DNA]</scope>
    <source>
        <strain evidence="3 4">LMG 30558</strain>
    </source>
</reference>
<comment type="caution">
    <text evidence="3">The sequence shown here is derived from an EMBL/GenBank/DDBJ whole genome shotgun (WGS) entry which is preliminary data.</text>
</comment>
<dbReference type="EMBL" id="JADDOJ010000063">
    <property type="protein sequence ID" value="MBE7941775.1"/>
    <property type="molecule type" value="Genomic_DNA"/>
</dbReference>
<keyword evidence="4" id="KW-1185">Reference proteome</keyword>
<gene>
    <name evidence="3" type="ORF">IM725_14430</name>
</gene>
<protein>
    <submittedName>
        <fullName evidence="3">Response regulator</fullName>
    </submittedName>
</protein>
<dbReference type="PROSITE" id="PS50110">
    <property type="entry name" value="RESPONSE_REGULATORY"/>
    <property type="match status" value="1"/>
</dbReference>
<sequence length="146" mass="15367">MNADILIVDDDSDHLELCALALEGACDRVATASSGAQALAQLRACEPQDLPRLLILDVKMGYESGLDLLRDLRADAGLSHLPVVMYSCSSDERDVASSYLLGANAYLVKRSDLGDMRQVLGAAYRTWALPAPAATGTAPVHPAAAG</sequence>
<evidence type="ECO:0000313" key="3">
    <source>
        <dbReference type="EMBL" id="MBE7941775.1"/>
    </source>
</evidence>
<feature type="modified residue" description="4-aspartylphosphate" evidence="1">
    <location>
        <position position="57"/>
    </location>
</feature>
<evidence type="ECO:0000259" key="2">
    <source>
        <dbReference type="PROSITE" id="PS50110"/>
    </source>
</evidence>
<feature type="domain" description="Response regulatory" evidence="2">
    <location>
        <begin position="4"/>
        <end position="124"/>
    </location>
</feature>
<evidence type="ECO:0000256" key="1">
    <source>
        <dbReference type="PROSITE-ProRule" id="PRU00169"/>
    </source>
</evidence>